<accession>A0AAD6Y0J6</accession>
<organism evidence="1 2">
    <name type="scientific">Mycena pura</name>
    <dbReference type="NCBI Taxonomy" id="153505"/>
    <lineage>
        <taxon>Eukaryota</taxon>
        <taxon>Fungi</taxon>
        <taxon>Dikarya</taxon>
        <taxon>Basidiomycota</taxon>
        <taxon>Agaricomycotina</taxon>
        <taxon>Agaricomycetes</taxon>
        <taxon>Agaricomycetidae</taxon>
        <taxon>Agaricales</taxon>
        <taxon>Marasmiineae</taxon>
        <taxon>Mycenaceae</taxon>
        <taxon>Mycena</taxon>
    </lineage>
</organism>
<dbReference type="Proteomes" id="UP001219525">
    <property type="component" value="Unassembled WGS sequence"/>
</dbReference>
<evidence type="ECO:0000313" key="2">
    <source>
        <dbReference type="Proteomes" id="UP001219525"/>
    </source>
</evidence>
<keyword evidence="2" id="KW-1185">Reference proteome</keyword>
<feature type="non-terminal residue" evidence="1">
    <location>
        <position position="1"/>
    </location>
</feature>
<protein>
    <submittedName>
        <fullName evidence="1">Uncharacterized protein</fullName>
    </submittedName>
</protein>
<dbReference type="AlphaFoldDB" id="A0AAD6Y0J6"/>
<evidence type="ECO:0000313" key="1">
    <source>
        <dbReference type="EMBL" id="KAJ7195350.1"/>
    </source>
</evidence>
<comment type="caution">
    <text evidence="1">The sequence shown here is derived from an EMBL/GenBank/DDBJ whole genome shotgun (WGS) entry which is preliminary data.</text>
</comment>
<gene>
    <name evidence="1" type="ORF">GGX14DRAFT_377182</name>
</gene>
<dbReference type="EMBL" id="JARJCW010000091">
    <property type="protein sequence ID" value="KAJ7195350.1"/>
    <property type="molecule type" value="Genomic_DNA"/>
</dbReference>
<reference evidence="1" key="1">
    <citation type="submission" date="2023-03" db="EMBL/GenBank/DDBJ databases">
        <title>Massive genome expansion in bonnet fungi (Mycena s.s.) driven by repeated elements and novel gene families across ecological guilds.</title>
        <authorList>
            <consortium name="Lawrence Berkeley National Laboratory"/>
            <person name="Harder C.B."/>
            <person name="Miyauchi S."/>
            <person name="Viragh M."/>
            <person name="Kuo A."/>
            <person name="Thoen E."/>
            <person name="Andreopoulos B."/>
            <person name="Lu D."/>
            <person name="Skrede I."/>
            <person name="Drula E."/>
            <person name="Henrissat B."/>
            <person name="Morin E."/>
            <person name="Kohler A."/>
            <person name="Barry K."/>
            <person name="LaButti K."/>
            <person name="Morin E."/>
            <person name="Salamov A."/>
            <person name="Lipzen A."/>
            <person name="Mereny Z."/>
            <person name="Hegedus B."/>
            <person name="Baldrian P."/>
            <person name="Stursova M."/>
            <person name="Weitz H."/>
            <person name="Taylor A."/>
            <person name="Grigoriev I.V."/>
            <person name="Nagy L.G."/>
            <person name="Martin F."/>
            <person name="Kauserud H."/>
        </authorList>
    </citation>
    <scope>NUCLEOTIDE SEQUENCE</scope>
    <source>
        <strain evidence="1">9144</strain>
    </source>
</reference>
<sequence length="145" mass="16469">APTLSKLSRCFLRPAGVYVLDGHTRHFDDLTYADYYTQFRLAKHDPTKDGSPNHFFEQPKDQDSPRMHVIMRTSNRAHVSRIRSVRPSQGELFAFRTILQTRPCRSFVMARTVATFQEAAADLGLFADNDEASYAILGGVNVNYL</sequence>
<proteinExistence type="predicted"/>
<name>A0AAD6Y0J6_9AGAR</name>